<evidence type="ECO:0000313" key="1">
    <source>
        <dbReference type="EMBL" id="MBX28580.1"/>
    </source>
</evidence>
<accession>A0A2P2MEE5</accession>
<dbReference type="EMBL" id="GGEC01048096">
    <property type="protein sequence ID" value="MBX28580.1"/>
    <property type="molecule type" value="Transcribed_RNA"/>
</dbReference>
<dbReference type="EMBL" id="GGEC01048102">
    <property type="protein sequence ID" value="MBX28586.1"/>
    <property type="molecule type" value="Transcribed_RNA"/>
</dbReference>
<sequence length="75" mass="8465">MDFKVVFPYSSRKSLWNSSLRNSTCCASYVKILPNKIALDINIKNTPPKTLPCITILDINFCKLKSYSVVAILKP</sequence>
<organism evidence="3">
    <name type="scientific">Rhizophora mucronata</name>
    <name type="common">Asiatic mangrove</name>
    <dbReference type="NCBI Taxonomy" id="61149"/>
    <lineage>
        <taxon>Eukaryota</taxon>
        <taxon>Viridiplantae</taxon>
        <taxon>Streptophyta</taxon>
        <taxon>Embryophyta</taxon>
        <taxon>Tracheophyta</taxon>
        <taxon>Spermatophyta</taxon>
        <taxon>Magnoliopsida</taxon>
        <taxon>eudicotyledons</taxon>
        <taxon>Gunneridae</taxon>
        <taxon>Pentapetalae</taxon>
        <taxon>rosids</taxon>
        <taxon>fabids</taxon>
        <taxon>Malpighiales</taxon>
        <taxon>Rhizophoraceae</taxon>
        <taxon>Rhizophora</taxon>
    </lineage>
</organism>
<keyword evidence="2" id="KW-0675">Receptor</keyword>
<protein>
    <submittedName>
        <fullName evidence="1">LRR-RLK</fullName>
    </submittedName>
    <submittedName>
        <fullName evidence="2">Putative LRR receptor-like serine/threonine-protein kinase At1g56130</fullName>
    </submittedName>
</protein>
<keyword evidence="2" id="KW-0808">Transferase</keyword>
<proteinExistence type="predicted"/>
<dbReference type="GO" id="GO:0016301">
    <property type="term" value="F:kinase activity"/>
    <property type="evidence" value="ECO:0007669"/>
    <property type="project" value="UniProtKB-KW"/>
</dbReference>
<reference evidence="3" key="1">
    <citation type="submission" date="2018-02" db="EMBL/GenBank/DDBJ databases">
        <title>Rhizophora mucronata_Transcriptome.</title>
        <authorList>
            <person name="Meera S.P."/>
            <person name="Sreeshan A."/>
            <person name="Augustine A."/>
        </authorList>
    </citation>
    <scope>NUCLEOTIDE SEQUENCE</scope>
    <source>
        <tissue evidence="3">Leaf</tissue>
    </source>
</reference>
<dbReference type="AlphaFoldDB" id="A0A2P2MEE5"/>
<evidence type="ECO:0000313" key="2">
    <source>
        <dbReference type="EMBL" id="MBX28586.1"/>
    </source>
</evidence>
<keyword evidence="2" id="KW-0418">Kinase</keyword>
<evidence type="ECO:0000313" key="3">
    <source>
        <dbReference type="EMBL" id="MBX28591.1"/>
    </source>
</evidence>
<name>A0A2P2MEE5_RHIMU</name>
<dbReference type="EMBL" id="GGEC01048107">
    <property type="protein sequence ID" value="MBX28591.1"/>
    <property type="molecule type" value="Transcribed_RNA"/>
</dbReference>